<dbReference type="PANTHER" id="PTHR35176:SF6">
    <property type="entry name" value="HEME OXYGENASE HI_0854-RELATED"/>
    <property type="match status" value="1"/>
</dbReference>
<sequence>MFTIDTDTEFGGRVRTRLTDELVVWLTTVGKSGTPQPNPVWFYFNGEEILIFSQAGKPKVHNVRHSELVSVHFNATEYGGDVVVFTGTAKIDESGPTEEERTAYNKKYAEGLASLNMTAAKFHEEYPVLIRITPIKVRGF</sequence>
<evidence type="ECO:0000313" key="3">
    <source>
        <dbReference type="EMBL" id="MFC0625624.1"/>
    </source>
</evidence>
<protein>
    <submittedName>
        <fullName evidence="3">TIGR03667 family PPOX class F420-dependent oxidoreductase</fullName>
        <ecNumber evidence="3">1.-.-.-</ecNumber>
    </submittedName>
</protein>
<dbReference type="SUPFAM" id="SSF50475">
    <property type="entry name" value="FMN-binding split barrel"/>
    <property type="match status" value="1"/>
</dbReference>
<gene>
    <name evidence="3" type="ORF">ACFFGN_16190</name>
</gene>
<keyword evidence="1 3" id="KW-0560">Oxidoreductase</keyword>
<dbReference type="InterPro" id="IPR012349">
    <property type="entry name" value="Split_barrel_FMN-bd"/>
</dbReference>
<dbReference type="RefSeq" id="WP_380048230.1">
    <property type="nucleotide sequence ID" value="NZ_JBHLTC010000018.1"/>
</dbReference>
<accession>A0ABV6QLW4</accession>
<organism evidence="3 4">
    <name type="scientific">Kribbella deserti</name>
    <dbReference type="NCBI Taxonomy" id="1926257"/>
    <lineage>
        <taxon>Bacteria</taxon>
        <taxon>Bacillati</taxon>
        <taxon>Actinomycetota</taxon>
        <taxon>Actinomycetes</taxon>
        <taxon>Propionibacteriales</taxon>
        <taxon>Kribbellaceae</taxon>
        <taxon>Kribbella</taxon>
    </lineage>
</organism>
<dbReference type="InterPro" id="IPR019966">
    <property type="entry name" value="F420-dep_enz_PPOX_Rv3369"/>
</dbReference>
<evidence type="ECO:0000313" key="4">
    <source>
        <dbReference type="Proteomes" id="UP001589890"/>
    </source>
</evidence>
<dbReference type="GO" id="GO:0016491">
    <property type="term" value="F:oxidoreductase activity"/>
    <property type="evidence" value="ECO:0007669"/>
    <property type="project" value="UniProtKB-KW"/>
</dbReference>
<feature type="domain" description="Pyridoxamine 5'-phosphate oxidase N-terminal" evidence="2">
    <location>
        <begin position="13"/>
        <end position="136"/>
    </location>
</feature>
<name>A0ABV6QLW4_9ACTN</name>
<dbReference type="InterPro" id="IPR052019">
    <property type="entry name" value="F420H2_bilvrd_red/Heme_oxyg"/>
</dbReference>
<dbReference type="EMBL" id="JBHLTC010000018">
    <property type="protein sequence ID" value="MFC0625624.1"/>
    <property type="molecule type" value="Genomic_DNA"/>
</dbReference>
<dbReference type="Gene3D" id="2.30.110.10">
    <property type="entry name" value="Electron Transport, Fmn-binding Protein, Chain A"/>
    <property type="match status" value="1"/>
</dbReference>
<comment type="caution">
    <text evidence="3">The sequence shown here is derived from an EMBL/GenBank/DDBJ whole genome shotgun (WGS) entry which is preliminary data.</text>
</comment>
<keyword evidence="4" id="KW-1185">Reference proteome</keyword>
<dbReference type="InterPro" id="IPR011576">
    <property type="entry name" value="Pyridox_Oxase_N"/>
</dbReference>
<dbReference type="Pfam" id="PF01243">
    <property type="entry name" value="PNPOx_N"/>
    <property type="match status" value="1"/>
</dbReference>
<evidence type="ECO:0000259" key="2">
    <source>
        <dbReference type="Pfam" id="PF01243"/>
    </source>
</evidence>
<reference evidence="3 4" key="1">
    <citation type="submission" date="2024-09" db="EMBL/GenBank/DDBJ databases">
        <authorList>
            <person name="Sun Q."/>
            <person name="Mori K."/>
        </authorList>
    </citation>
    <scope>NUCLEOTIDE SEQUENCE [LARGE SCALE GENOMIC DNA]</scope>
    <source>
        <strain evidence="3 4">CGMCC 1.15906</strain>
    </source>
</reference>
<dbReference type="Proteomes" id="UP001589890">
    <property type="component" value="Unassembled WGS sequence"/>
</dbReference>
<proteinExistence type="predicted"/>
<evidence type="ECO:0000256" key="1">
    <source>
        <dbReference type="ARBA" id="ARBA00023002"/>
    </source>
</evidence>
<dbReference type="NCBIfam" id="TIGR03667">
    <property type="entry name" value="Rv3369"/>
    <property type="match status" value="1"/>
</dbReference>
<dbReference type="EC" id="1.-.-.-" evidence="3"/>
<dbReference type="PANTHER" id="PTHR35176">
    <property type="entry name" value="HEME OXYGENASE HI_0854-RELATED"/>
    <property type="match status" value="1"/>
</dbReference>